<dbReference type="PANTHER" id="PTHR42872:SF6">
    <property type="entry name" value="PROTEIN-GLUTAMATE METHYLESTERASE_PROTEIN-GLUTAMINE GLUTAMINASE"/>
    <property type="match status" value="1"/>
</dbReference>
<evidence type="ECO:0000256" key="5">
    <source>
        <dbReference type="HAMAP-Rule" id="MF_00099"/>
    </source>
</evidence>
<organism evidence="10 11">
    <name type="scientific">Dethiobacter alkaliphilus AHT 1</name>
    <dbReference type="NCBI Taxonomy" id="555088"/>
    <lineage>
        <taxon>Bacteria</taxon>
        <taxon>Bacillati</taxon>
        <taxon>Bacillota</taxon>
        <taxon>Dethiobacteria</taxon>
        <taxon>Dethiobacterales</taxon>
        <taxon>Dethiobacteraceae</taxon>
        <taxon>Dethiobacter</taxon>
    </lineage>
</organism>
<dbReference type="eggNOG" id="COG2201">
    <property type="taxonomic scope" value="Bacteria"/>
</dbReference>
<dbReference type="InterPro" id="IPR011006">
    <property type="entry name" value="CheY-like_superfamily"/>
</dbReference>
<evidence type="ECO:0000259" key="9">
    <source>
        <dbReference type="PROSITE" id="PS50122"/>
    </source>
</evidence>
<dbReference type="EMBL" id="ACJM01000016">
    <property type="protein sequence ID" value="EEG76490.1"/>
    <property type="molecule type" value="Genomic_DNA"/>
</dbReference>
<dbReference type="GO" id="GO:0000156">
    <property type="term" value="F:phosphorelay response regulator activity"/>
    <property type="evidence" value="ECO:0007669"/>
    <property type="project" value="InterPro"/>
</dbReference>
<dbReference type="PIRSF" id="PIRSF000876">
    <property type="entry name" value="RR_chemtxs_CheB"/>
    <property type="match status" value="1"/>
</dbReference>
<accession>C0GJE3</accession>
<dbReference type="CDD" id="cd16432">
    <property type="entry name" value="CheB_Rec"/>
    <property type="match status" value="1"/>
</dbReference>
<evidence type="ECO:0000256" key="1">
    <source>
        <dbReference type="ARBA" id="ARBA00022490"/>
    </source>
</evidence>
<dbReference type="GO" id="GO:0008984">
    <property type="term" value="F:protein-glutamate methylesterase activity"/>
    <property type="evidence" value="ECO:0007669"/>
    <property type="project" value="UniProtKB-UniRule"/>
</dbReference>
<reference evidence="10 11" key="1">
    <citation type="submission" date="2009-02" db="EMBL/GenBank/DDBJ databases">
        <title>Sequencing of the draft genome and assembly of Dethiobacter alkaliphilus AHT 1.</title>
        <authorList>
            <consortium name="US DOE Joint Genome Institute (JGI-PGF)"/>
            <person name="Lucas S."/>
            <person name="Copeland A."/>
            <person name="Lapidus A."/>
            <person name="Glavina del Rio T."/>
            <person name="Dalin E."/>
            <person name="Tice H."/>
            <person name="Bruce D."/>
            <person name="Goodwin L."/>
            <person name="Pitluck S."/>
            <person name="Larimer F."/>
            <person name="Land M.L."/>
            <person name="Hauser L."/>
            <person name="Muyzer G."/>
        </authorList>
    </citation>
    <scope>NUCLEOTIDE SEQUENCE [LARGE SCALE GENOMIC DNA]</scope>
    <source>
        <strain evidence="10 11">AHT 1</strain>
    </source>
</reference>
<protein>
    <recommendedName>
        <fullName evidence="5">Protein-glutamate methylesterase/protein-glutamine glutaminase</fullName>
        <ecNumber evidence="5">3.1.1.61</ecNumber>
        <ecNumber evidence="5">3.5.1.44</ecNumber>
    </recommendedName>
</protein>
<dbReference type="GO" id="GO:0050568">
    <property type="term" value="F:protein-glutamine glutaminase activity"/>
    <property type="evidence" value="ECO:0007669"/>
    <property type="project" value="UniProtKB-UniRule"/>
</dbReference>
<dbReference type="OrthoDB" id="9793421at2"/>
<dbReference type="PANTHER" id="PTHR42872">
    <property type="entry name" value="PROTEIN-GLUTAMATE METHYLESTERASE/PROTEIN-GLUTAMINE GLUTAMINASE"/>
    <property type="match status" value="1"/>
</dbReference>
<evidence type="ECO:0000256" key="3">
    <source>
        <dbReference type="ARBA" id="ARBA00022801"/>
    </source>
</evidence>
<sequence>MEPVKVLVVDDSALMRRIVKDIFNADPRFKVVAIARDGVDALEKIIKFQPGLVTLDVEMPRLNGLATLKEIVRRFDVPVIMLSSLTQQGSQVTVEALSIGAVDFITKPELHHGNVKETLKEQLLTKAAVAAQVKVQSGPVPVLPPKLVPQKPAVRSAAKVVAIGASTGGPRALEAVLLSLPQNLPAAVLVTQHMPPKFTKALADRLNKAAAIRIKEAEEGEPILAGVAYIAPGNFHLEVASDHTVRLTQDPPVQHVRPSATVMMLSAASVYGKQMVGVILTGMGKDGADGMVEIKRQGGSVLAQDEATSAIFSMPRAAIQAGAADQVLPLEKIAAAITSLCGR</sequence>
<dbReference type="Pfam" id="PF00072">
    <property type="entry name" value="Response_reg"/>
    <property type="match status" value="1"/>
</dbReference>
<feature type="domain" description="Response regulatory" evidence="8">
    <location>
        <begin position="5"/>
        <end position="122"/>
    </location>
</feature>
<dbReference type="InterPro" id="IPR008248">
    <property type="entry name" value="CheB-like"/>
</dbReference>
<keyword evidence="11" id="KW-1185">Reference proteome</keyword>
<dbReference type="NCBIfam" id="NF001965">
    <property type="entry name" value="PRK00742.1"/>
    <property type="match status" value="1"/>
</dbReference>
<comment type="caution">
    <text evidence="10">The sequence shown here is derived from an EMBL/GenBank/DDBJ whole genome shotgun (WGS) entry which is preliminary data.</text>
</comment>
<comment type="domain">
    <text evidence="5">Contains a C-terminal catalytic domain, and an N-terminal region which modulates catalytic activity.</text>
</comment>
<comment type="catalytic activity">
    <reaction evidence="5">
        <text>L-glutaminyl-[protein] + H2O = L-glutamyl-[protein] + NH4(+)</text>
        <dbReference type="Rhea" id="RHEA:16441"/>
        <dbReference type="Rhea" id="RHEA-COMP:10207"/>
        <dbReference type="Rhea" id="RHEA-COMP:10208"/>
        <dbReference type="ChEBI" id="CHEBI:15377"/>
        <dbReference type="ChEBI" id="CHEBI:28938"/>
        <dbReference type="ChEBI" id="CHEBI:29973"/>
        <dbReference type="ChEBI" id="CHEBI:30011"/>
        <dbReference type="EC" id="3.5.1.44"/>
    </reaction>
</comment>
<dbReference type="InterPro" id="IPR000673">
    <property type="entry name" value="Sig_transdc_resp-reg_Me-estase"/>
</dbReference>
<evidence type="ECO:0000256" key="2">
    <source>
        <dbReference type="ARBA" id="ARBA00022500"/>
    </source>
</evidence>
<feature type="active site" evidence="5 6">
    <location>
        <position position="193"/>
    </location>
</feature>
<keyword evidence="2 5" id="KW-0145">Chemotaxis</keyword>
<evidence type="ECO:0000256" key="6">
    <source>
        <dbReference type="PROSITE-ProRule" id="PRU00050"/>
    </source>
</evidence>
<keyword evidence="3 5" id="KW-0378">Hydrolase</keyword>
<comment type="similarity">
    <text evidence="5">Belongs to the CheB family.</text>
</comment>
<dbReference type="HAMAP" id="MF_00099">
    <property type="entry name" value="CheB_chemtxs"/>
    <property type="match status" value="1"/>
</dbReference>
<evidence type="ECO:0000313" key="10">
    <source>
        <dbReference type="EMBL" id="EEG76490.1"/>
    </source>
</evidence>
<gene>
    <name evidence="5" type="primary">cheB</name>
    <name evidence="10" type="ORF">DealDRAFT_2602</name>
</gene>
<comment type="PTM">
    <text evidence="5">Phosphorylated by CheA. Phosphorylation of the N-terminal regulatory domain activates the methylesterase activity.</text>
</comment>
<dbReference type="Gene3D" id="3.40.50.180">
    <property type="entry name" value="Methylesterase CheB, C-terminal domain"/>
    <property type="match status" value="1"/>
</dbReference>
<keyword evidence="1 5" id="KW-0963">Cytoplasm</keyword>
<dbReference type="AlphaFoldDB" id="C0GJE3"/>
<dbReference type="InterPro" id="IPR001789">
    <property type="entry name" value="Sig_transdc_resp-reg_receiver"/>
</dbReference>
<dbReference type="EC" id="3.1.1.61" evidence="5"/>
<keyword evidence="5 7" id="KW-0597">Phosphoprotein</keyword>
<dbReference type="Gene3D" id="3.40.50.2300">
    <property type="match status" value="1"/>
</dbReference>
<dbReference type="NCBIfam" id="NF009206">
    <property type="entry name" value="PRK12555.1"/>
    <property type="match status" value="1"/>
</dbReference>
<dbReference type="PROSITE" id="PS50110">
    <property type="entry name" value="RESPONSE_REGULATORY"/>
    <property type="match status" value="1"/>
</dbReference>
<comment type="catalytic activity">
    <reaction evidence="4 5">
        <text>[protein]-L-glutamate 5-O-methyl ester + H2O = L-glutamyl-[protein] + methanol + H(+)</text>
        <dbReference type="Rhea" id="RHEA:23236"/>
        <dbReference type="Rhea" id="RHEA-COMP:10208"/>
        <dbReference type="Rhea" id="RHEA-COMP:10311"/>
        <dbReference type="ChEBI" id="CHEBI:15377"/>
        <dbReference type="ChEBI" id="CHEBI:15378"/>
        <dbReference type="ChEBI" id="CHEBI:17790"/>
        <dbReference type="ChEBI" id="CHEBI:29973"/>
        <dbReference type="ChEBI" id="CHEBI:82795"/>
        <dbReference type="EC" id="3.1.1.61"/>
    </reaction>
</comment>
<evidence type="ECO:0000313" key="11">
    <source>
        <dbReference type="Proteomes" id="UP000006443"/>
    </source>
</evidence>
<feature type="active site" evidence="5 6">
    <location>
        <position position="166"/>
    </location>
</feature>
<feature type="active site" evidence="5 6">
    <location>
        <position position="286"/>
    </location>
</feature>
<dbReference type="PROSITE" id="PS50122">
    <property type="entry name" value="CHEB"/>
    <property type="match status" value="1"/>
</dbReference>
<dbReference type="SMART" id="SM00448">
    <property type="entry name" value="REC"/>
    <property type="match status" value="1"/>
</dbReference>
<name>C0GJE3_DETAL</name>
<dbReference type="GO" id="GO:0005737">
    <property type="term" value="C:cytoplasm"/>
    <property type="evidence" value="ECO:0007669"/>
    <property type="project" value="UniProtKB-SubCell"/>
</dbReference>
<comment type="subcellular location">
    <subcellularLocation>
        <location evidence="5">Cytoplasm</location>
    </subcellularLocation>
</comment>
<dbReference type="SUPFAM" id="SSF52738">
    <property type="entry name" value="Methylesterase CheB, C-terminal domain"/>
    <property type="match status" value="1"/>
</dbReference>
<evidence type="ECO:0000256" key="7">
    <source>
        <dbReference type="PROSITE-ProRule" id="PRU00169"/>
    </source>
</evidence>
<dbReference type="CDD" id="cd17541">
    <property type="entry name" value="REC_CheB-like"/>
    <property type="match status" value="1"/>
</dbReference>
<feature type="domain" description="CheB-type methylesterase" evidence="9">
    <location>
        <begin position="154"/>
        <end position="343"/>
    </location>
</feature>
<comment type="function">
    <text evidence="5">Involved in chemotaxis. Part of a chemotaxis signal transduction system that modulates chemotaxis in response to various stimuli. Catalyzes the demethylation of specific methylglutamate residues introduced into the chemoreceptors (methyl-accepting chemotaxis proteins or MCP) by CheR. Also mediates the irreversible deamidation of specific glutamine residues to glutamic acid.</text>
</comment>
<evidence type="ECO:0000256" key="4">
    <source>
        <dbReference type="ARBA" id="ARBA00048267"/>
    </source>
</evidence>
<dbReference type="SUPFAM" id="SSF52172">
    <property type="entry name" value="CheY-like"/>
    <property type="match status" value="1"/>
</dbReference>
<dbReference type="EC" id="3.5.1.44" evidence="5"/>
<proteinExistence type="inferred from homology"/>
<dbReference type="STRING" id="555088.DealDRAFT_2602"/>
<dbReference type="Pfam" id="PF01339">
    <property type="entry name" value="CheB_methylest"/>
    <property type="match status" value="1"/>
</dbReference>
<evidence type="ECO:0000259" key="8">
    <source>
        <dbReference type="PROSITE" id="PS50110"/>
    </source>
</evidence>
<dbReference type="InterPro" id="IPR035909">
    <property type="entry name" value="CheB_C"/>
</dbReference>
<feature type="modified residue" description="4-aspartylphosphate" evidence="5 7">
    <location>
        <position position="56"/>
    </location>
</feature>
<dbReference type="Proteomes" id="UP000006443">
    <property type="component" value="Unassembled WGS sequence"/>
</dbReference>
<dbReference type="RefSeq" id="WP_008518172.1">
    <property type="nucleotide sequence ID" value="NZ_ACJM01000016.1"/>
</dbReference>
<dbReference type="GO" id="GO:0006935">
    <property type="term" value="P:chemotaxis"/>
    <property type="evidence" value="ECO:0007669"/>
    <property type="project" value="UniProtKB-UniRule"/>
</dbReference>